<dbReference type="AlphaFoldDB" id="A0A345SZ39"/>
<dbReference type="KEGG" id="stri:C7M71_017805"/>
<dbReference type="OrthoDB" id="4297285at2"/>
<evidence type="ECO:0000313" key="2">
    <source>
        <dbReference type="Proteomes" id="UP000249340"/>
    </source>
</evidence>
<dbReference type="EMBL" id="CP031264">
    <property type="protein sequence ID" value="AXI78994.1"/>
    <property type="molecule type" value="Genomic_DNA"/>
</dbReference>
<dbReference type="RefSeq" id="WP_111492328.1">
    <property type="nucleotide sequence ID" value="NZ_CP031264.1"/>
</dbReference>
<proteinExistence type="predicted"/>
<gene>
    <name evidence="1" type="ORF">C7M71_017805</name>
</gene>
<evidence type="ECO:0000313" key="1">
    <source>
        <dbReference type="EMBL" id="AXI78994.1"/>
    </source>
</evidence>
<protein>
    <submittedName>
        <fullName evidence="1">Uncharacterized protein</fullName>
    </submittedName>
</protein>
<sequence length="102" mass="11308">MNAEPGPDPGADLDSLVDALRMVMREQEENLREIGRMSEVSFRLWLGSVANRLAAAVGIPLARVHAFLGDLASIVVDAGATLKRSYRDEYRRARRYPRAPAN</sequence>
<dbReference type="Proteomes" id="UP000249340">
    <property type="component" value="Chromosome"/>
</dbReference>
<reference evidence="2" key="1">
    <citation type="submission" date="2018-07" db="EMBL/GenBank/DDBJ databases">
        <title>Streptacidiphilus bronchialis DSM 106435 chromosome.</title>
        <authorList>
            <person name="Batra D."/>
            <person name="Gulvik C.A."/>
        </authorList>
    </citation>
    <scope>NUCLEOTIDE SEQUENCE [LARGE SCALE GENOMIC DNA]</scope>
    <source>
        <strain evidence="2">DSM 106435</strain>
    </source>
</reference>
<name>A0A345SZ39_9ACTN</name>
<keyword evidence="2" id="KW-1185">Reference proteome</keyword>
<organism evidence="1 2">
    <name type="scientific">Peterkaempfera bronchialis</name>
    <dbReference type="NCBI Taxonomy" id="2126346"/>
    <lineage>
        <taxon>Bacteria</taxon>
        <taxon>Bacillati</taxon>
        <taxon>Actinomycetota</taxon>
        <taxon>Actinomycetes</taxon>
        <taxon>Kitasatosporales</taxon>
        <taxon>Streptomycetaceae</taxon>
        <taxon>Peterkaempfera</taxon>
    </lineage>
</organism>
<accession>A0A345SZ39</accession>